<dbReference type="AlphaFoldDB" id="A0A563ELR4"/>
<protein>
    <recommendedName>
        <fullName evidence="3">McrBC 5-methylcytosine restriction system component</fullName>
    </recommendedName>
</protein>
<name>A0A563ELR4_9PSEU</name>
<dbReference type="Proteomes" id="UP000316639">
    <property type="component" value="Unassembled WGS sequence"/>
</dbReference>
<keyword evidence="2" id="KW-1185">Reference proteome</keyword>
<comment type="caution">
    <text evidence="1">The sequence shown here is derived from an EMBL/GenBank/DDBJ whole genome shotgun (WGS) entry which is preliminary data.</text>
</comment>
<evidence type="ECO:0000313" key="1">
    <source>
        <dbReference type="EMBL" id="TWP48087.1"/>
    </source>
</evidence>
<evidence type="ECO:0000313" key="2">
    <source>
        <dbReference type="Proteomes" id="UP000316639"/>
    </source>
</evidence>
<sequence length="219" mass="24745">MGERGVRRRTPVRRPARRAAEAALLARQFPSCDTETARTTLRRQRHHRMNVHYFAAHNWAALLLRTGGVADLMVQHELPGESRLLDMFRLWESVVHRMVGSTTISPIHVRRPSGTAYFRPDAVARLSTGTVAVDAKYKDYDDRNVSREDVHQLLTYSSAYRASETPRAVIVHPSESTTTSERITVDFEGRVLGVIDVIGIDVRVHPEDNSLHLKTLLSS</sequence>
<dbReference type="EMBL" id="VOBR01000022">
    <property type="protein sequence ID" value="TWP48087.1"/>
    <property type="molecule type" value="Genomic_DNA"/>
</dbReference>
<dbReference type="Pfam" id="PF10117">
    <property type="entry name" value="McrBC"/>
    <property type="match status" value="1"/>
</dbReference>
<reference evidence="1 2" key="1">
    <citation type="submission" date="2019-07" db="EMBL/GenBank/DDBJ databases">
        <title>Lentzea xizangensis sp. nov., isolated from Qinghai-Tibetan Plateau Soils.</title>
        <authorList>
            <person name="Huang J."/>
        </authorList>
    </citation>
    <scope>NUCLEOTIDE SEQUENCE [LARGE SCALE GENOMIC DNA]</scope>
    <source>
        <strain evidence="1 2">FXJ1.1311</strain>
    </source>
</reference>
<organism evidence="1 2">
    <name type="scientific">Lentzea tibetensis</name>
    <dbReference type="NCBI Taxonomy" id="2591470"/>
    <lineage>
        <taxon>Bacteria</taxon>
        <taxon>Bacillati</taxon>
        <taxon>Actinomycetota</taxon>
        <taxon>Actinomycetes</taxon>
        <taxon>Pseudonocardiales</taxon>
        <taxon>Pseudonocardiaceae</taxon>
        <taxon>Lentzea</taxon>
    </lineage>
</organism>
<dbReference type="InterPro" id="IPR019292">
    <property type="entry name" value="McrC"/>
</dbReference>
<accession>A0A563ELR4</accession>
<dbReference type="OrthoDB" id="9786961at2"/>
<gene>
    <name evidence="1" type="ORF">FKR81_29335</name>
</gene>
<proteinExistence type="predicted"/>
<evidence type="ECO:0008006" key="3">
    <source>
        <dbReference type="Google" id="ProtNLM"/>
    </source>
</evidence>